<evidence type="ECO:0000256" key="7">
    <source>
        <dbReference type="ARBA" id="ARBA00023306"/>
    </source>
</evidence>
<feature type="region of interest" description="Disordered" evidence="8">
    <location>
        <begin position="239"/>
        <end position="272"/>
    </location>
</feature>
<dbReference type="Proteomes" id="UP000824123">
    <property type="component" value="Unassembled WGS sequence"/>
</dbReference>
<comment type="subcellular location">
    <subcellularLocation>
        <location evidence="1">Membrane</location>
    </subcellularLocation>
</comment>
<keyword evidence="2" id="KW-1003">Cell membrane</keyword>
<evidence type="ECO:0000256" key="1">
    <source>
        <dbReference type="ARBA" id="ARBA00004370"/>
    </source>
</evidence>
<keyword evidence="7" id="KW-0131">Cell cycle</keyword>
<feature type="domain" description="POTRA" evidence="9">
    <location>
        <begin position="30"/>
        <end position="98"/>
    </location>
</feature>
<evidence type="ECO:0000256" key="2">
    <source>
        <dbReference type="ARBA" id="ARBA00022475"/>
    </source>
</evidence>
<gene>
    <name evidence="10" type="ORF">IAC59_04970</name>
</gene>
<dbReference type="EMBL" id="DVNK01000033">
    <property type="protein sequence ID" value="HIU46591.1"/>
    <property type="molecule type" value="Genomic_DNA"/>
</dbReference>
<dbReference type="Pfam" id="PF03799">
    <property type="entry name" value="FtsQ_DivIB_C"/>
    <property type="match status" value="1"/>
</dbReference>
<evidence type="ECO:0000313" key="10">
    <source>
        <dbReference type="EMBL" id="HIU46591.1"/>
    </source>
</evidence>
<keyword evidence="5" id="KW-1133">Transmembrane helix</keyword>
<dbReference type="InterPro" id="IPR034746">
    <property type="entry name" value="POTRA"/>
</dbReference>
<dbReference type="GO" id="GO:0051301">
    <property type="term" value="P:cell division"/>
    <property type="evidence" value="ECO:0007669"/>
    <property type="project" value="UniProtKB-KW"/>
</dbReference>
<comment type="caution">
    <text evidence="10">The sequence shown here is derived from an EMBL/GenBank/DDBJ whole genome shotgun (WGS) entry which is preliminary data.</text>
</comment>
<proteinExistence type="predicted"/>
<dbReference type="GO" id="GO:0005886">
    <property type="term" value="C:plasma membrane"/>
    <property type="evidence" value="ECO:0007669"/>
    <property type="project" value="TreeGrafter"/>
</dbReference>
<evidence type="ECO:0000256" key="5">
    <source>
        <dbReference type="ARBA" id="ARBA00022989"/>
    </source>
</evidence>
<keyword evidence="6" id="KW-0472">Membrane</keyword>
<evidence type="ECO:0000313" key="11">
    <source>
        <dbReference type="Proteomes" id="UP000824123"/>
    </source>
</evidence>
<name>A0A9D1LRB3_9FIRM</name>
<protein>
    <submittedName>
        <fullName evidence="10">FtsQ-type POTRA domain-containing protein</fullName>
    </submittedName>
</protein>
<organism evidence="10 11">
    <name type="scientific">Candidatus Fimadaptatus faecigallinarum</name>
    <dbReference type="NCBI Taxonomy" id="2840814"/>
    <lineage>
        <taxon>Bacteria</taxon>
        <taxon>Bacillati</taxon>
        <taxon>Bacillota</taxon>
        <taxon>Clostridia</taxon>
        <taxon>Eubacteriales</taxon>
        <taxon>Candidatus Fimadaptatus</taxon>
    </lineage>
</organism>
<keyword evidence="3" id="KW-0132">Cell division</keyword>
<dbReference type="PROSITE" id="PS51779">
    <property type="entry name" value="POTRA"/>
    <property type="match status" value="1"/>
</dbReference>
<evidence type="ECO:0000256" key="8">
    <source>
        <dbReference type="SAM" id="MobiDB-lite"/>
    </source>
</evidence>
<dbReference type="InterPro" id="IPR013685">
    <property type="entry name" value="POTRA_FtsQ_type"/>
</dbReference>
<reference evidence="10" key="1">
    <citation type="submission" date="2020-10" db="EMBL/GenBank/DDBJ databases">
        <authorList>
            <person name="Gilroy R."/>
        </authorList>
    </citation>
    <scope>NUCLEOTIDE SEQUENCE</scope>
    <source>
        <strain evidence="10">ChiSxjej2B14-8506</strain>
    </source>
</reference>
<accession>A0A9D1LRB3</accession>
<evidence type="ECO:0000256" key="3">
    <source>
        <dbReference type="ARBA" id="ARBA00022618"/>
    </source>
</evidence>
<dbReference type="PANTHER" id="PTHR37820:SF1">
    <property type="entry name" value="CELL DIVISION PROTEIN FTSQ"/>
    <property type="match status" value="1"/>
</dbReference>
<dbReference type="AlphaFoldDB" id="A0A9D1LRB3"/>
<reference evidence="10" key="2">
    <citation type="journal article" date="2021" name="PeerJ">
        <title>Extensive microbial diversity within the chicken gut microbiome revealed by metagenomics and culture.</title>
        <authorList>
            <person name="Gilroy R."/>
            <person name="Ravi A."/>
            <person name="Getino M."/>
            <person name="Pursley I."/>
            <person name="Horton D.L."/>
            <person name="Alikhan N.F."/>
            <person name="Baker D."/>
            <person name="Gharbi K."/>
            <person name="Hall N."/>
            <person name="Watson M."/>
            <person name="Adriaenssens E.M."/>
            <person name="Foster-Nyarko E."/>
            <person name="Jarju S."/>
            <person name="Secka A."/>
            <person name="Antonio M."/>
            <person name="Oren A."/>
            <person name="Chaudhuri R.R."/>
            <person name="La Ragione R."/>
            <person name="Hildebrand F."/>
            <person name="Pallen M.J."/>
        </authorList>
    </citation>
    <scope>NUCLEOTIDE SEQUENCE</scope>
    <source>
        <strain evidence="10">ChiSxjej2B14-8506</strain>
    </source>
</reference>
<evidence type="ECO:0000259" key="9">
    <source>
        <dbReference type="PROSITE" id="PS51779"/>
    </source>
</evidence>
<sequence length="272" mass="28732">MRRGTRILIAVAIVALLAATALGIAYRRVMVIKNIEVAGVDDATAQKVRYLSGLKLGQSIFDVDSRQIAINLRADGYIKLCDVAVERPDTVRISVAMRTPAAALQHLGFSYLVDGELSVLESSNGQTDFGVPLIKGASMQQTPVGMTLNMDASQRELAMELLEAIYGAGLGELVSEINIADTQNLTLTTRTGQVYRLGDRTNMATKLSLVAPVDAQLSAEGREPGTVDVSGGKYADYIPPESTPAPTPMPGTTAKASQGPEFVPLATATPAA</sequence>
<evidence type="ECO:0000256" key="6">
    <source>
        <dbReference type="ARBA" id="ARBA00023136"/>
    </source>
</evidence>
<dbReference type="InterPro" id="IPR050487">
    <property type="entry name" value="FtsQ_DivIB"/>
</dbReference>
<dbReference type="Pfam" id="PF08478">
    <property type="entry name" value="POTRA_1"/>
    <property type="match status" value="1"/>
</dbReference>
<keyword evidence="4" id="KW-0812">Transmembrane</keyword>
<evidence type="ECO:0000256" key="4">
    <source>
        <dbReference type="ARBA" id="ARBA00022692"/>
    </source>
</evidence>
<dbReference type="PANTHER" id="PTHR37820">
    <property type="entry name" value="CELL DIVISION PROTEIN DIVIB"/>
    <property type="match status" value="1"/>
</dbReference>
<dbReference type="InterPro" id="IPR005548">
    <property type="entry name" value="Cell_div_FtsQ/DivIB_C"/>
</dbReference>